<name>A0AA36HBG1_CYLNA</name>
<comment type="subcellular location">
    <subcellularLocation>
        <location evidence="1">Cytoplasm</location>
    </subcellularLocation>
</comment>
<dbReference type="InterPro" id="IPR041370">
    <property type="entry name" value="Mlase_EEF1AKMT1/ZCCHC4"/>
</dbReference>
<dbReference type="GO" id="GO:0008988">
    <property type="term" value="F:rRNA (adenine-N6-)-methyltransferase activity"/>
    <property type="evidence" value="ECO:0007669"/>
    <property type="project" value="InterPro"/>
</dbReference>
<evidence type="ECO:0000256" key="5">
    <source>
        <dbReference type="SAM" id="MobiDB-lite"/>
    </source>
</evidence>
<evidence type="ECO:0000313" key="7">
    <source>
        <dbReference type="Proteomes" id="UP001176961"/>
    </source>
</evidence>
<gene>
    <name evidence="6" type="ORF">CYNAS_LOCUS19657</name>
</gene>
<dbReference type="InterPro" id="IPR039846">
    <property type="entry name" value="ZCCHC4"/>
</dbReference>
<evidence type="ECO:0000256" key="1">
    <source>
        <dbReference type="ARBA" id="ARBA00004496"/>
    </source>
</evidence>
<evidence type="ECO:0000256" key="2">
    <source>
        <dbReference type="ARBA" id="ARBA00022490"/>
    </source>
</evidence>
<keyword evidence="7" id="KW-1185">Reference proteome</keyword>
<feature type="compositionally biased region" description="Basic residues" evidence="5">
    <location>
        <begin position="1"/>
        <end position="12"/>
    </location>
</feature>
<evidence type="ECO:0000256" key="4">
    <source>
        <dbReference type="ARBA" id="ARBA00022679"/>
    </source>
</evidence>
<keyword evidence="2" id="KW-0963">Cytoplasm</keyword>
<accession>A0AA36HBG1</accession>
<evidence type="ECO:0000256" key="3">
    <source>
        <dbReference type="ARBA" id="ARBA00022603"/>
    </source>
</evidence>
<dbReference type="EMBL" id="CATQJL010000316">
    <property type="protein sequence ID" value="CAJ0607674.1"/>
    <property type="molecule type" value="Genomic_DNA"/>
</dbReference>
<keyword evidence="3" id="KW-0489">Methyltransferase</keyword>
<dbReference type="PANTHER" id="PTHR13493">
    <property type="entry name" value="ZINC FINGER CCHC DOMAIN-CONTAINING"/>
    <property type="match status" value="1"/>
</dbReference>
<reference evidence="6" key="1">
    <citation type="submission" date="2023-07" db="EMBL/GenBank/DDBJ databases">
        <authorList>
            <consortium name="CYATHOMIX"/>
        </authorList>
    </citation>
    <scope>NUCLEOTIDE SEQUENCE</scope>
    <source>
        <strain evidence="6">N/A</strain>
    </source>
</reference>
<evidence type="ECO:0008006" key="8">
    <source>
        <dbReference type="Google" id="ProtNLM"/>
    </source>
</evidence>
<evidence type="ECO:0000313" key="6">
    <source>
        <dbReference type="EMBL" id="CAJ0607674.1"/>
    </source>
</evidence>
<sequence length="437" mass="50551">MSKKKSKTQKKKFFSDPKNKNKVFKKKEKPVDTVTADSHLRKRGAFQVLVPSQGHTIPHCTHGPCLLFGERENGKIKSRFFACAVYRSDSAACDFKVEIDESDNIVQTEATANGEPRSEKKILSRKEPIGYGCIPKKLKKISKTSTLVFCHECNDVFETKHKCPSVIVTRKQLRYPSKLLYALENHSGEAQYFFSNEVLSVLLGAIERSGVDGVLCVGAPRLSESLRQQKDGRNLFLLDYDKRYAHFYPSRQFAQYSMLVDHFYDKKAPTKLNNFFAKCTNVLLVCDPPFGVFVEPLMRSIESLKHRYEESREGEPAVFHGCIAIPMFVGKHILRTEKSYWMSDYRVTYENHKVFSKPSKTTVRLFTDLKPEVFDLSAIEGYKYCEFCERYVSKNNKHCFMCSACTSKDGSPYKHCDRWKMFHQRRKRRRTKFLDNG</sequence>
<dbReference type="GO" id="GO:0005737">
    <property type="term" value="C:cytoplasm"/>
    <property type="evidence" value="ECO:0007669"/>
    <property type="project" value="UniProtKB-SubCell"/>
</dbReference>
<protein>
    <recommendedName>
        <fullName evidence="8">Zinc finger CCHC domain-containing protein 4</fullName>
    </recommendedName>
</protein>
<dbReference type="GO" id="GO:0005730">
    <property type="term" value="C:nucleolus"/>
    <property type="evidence" value="ECO:0007669"/>
    <property type="project" value="TreeGrafter"/>
</dbReference>
<comment type="caution">
    <text evidence="6">The sequence shown here is derived from an EMBL/GenBank/DDBJ whole genome shotgun (WGS) entry which is preliminary data.</text>
</comment>
<dbReference type="Proteomes" id="UP001176961">
    <property type="component" value="Unassembled WGS sequence"/>
</dbReference>
<organism evidence="6 7">
    <name type="scientific">Cylicocyclus nassatus</name>
    <name type="common">Nematode worm</name>
    <dbReference type="NCBI Taxonomy" id="53992"/>
    <lineage>
        <taxon>Eukaryota</taxon>
        <taxon>Metazoa</taxon>
        <taxon>Ecdysozoa</taxon>
        <taxon>Nematoda</taxon>
        <taxon>Chromadorea</taxon>
        <taxon>Rhabditida</taxon>
        <taxon>Rhabditina</taxon>
        <taxon>Rhabditomorpha</taxon>
        <taxon>Strongyloidea</taxon>
        <taxon>Strongylidae</taxon>
        <taxon>Cylicocyclus</taxon>
    </lineage>
</organism>
<feature type="region of interest" description="Disordered" evidence="5">
    <location>
        <begin position="1"/>
        <end position="30"/>
    </location>
</feature>
<keyword evidence="4" id="KW-0808">Transferase</keyword>
<dbReference type="AlphaFoldDB" id="A0AA36HBG1"/>
<dbReference type="Pfam" id="PF10237">
    <property type="entry name" value="N6-adenineMlase"/>
    <property type="match status" value="1"/>
</dbReference>
<dbReference type="PANTHER" id="PTHR13493:SF3">
    <property type="entry name" value="RRNA N6-ADENOSINE-METHYLTRANSFERASE ZCCHC4"/>
    <property type="match status" value="1"/>
</dbReference>
<proteinExistence type="predicted"/>